<dbReference type="Pfam" id="PF02754">
    <property type="entry name" value="CCG"/>
    <property type="match status" value="1"/>
</dbReference>
<organism evidence="13 14">
    <name type="scientific">Ornithinimicrobium tianjinense</name>
    <dbReference type="NCBI Taxonomy" id="1195761"/>
    <lineage>
        <taxon>Bacteria</taxon>
        <taxon>Bacillati</taxon>
        <taxon>Actinomycetota</taxon>
        <taxon>Actinomycetes</taxon>
        <taxon>Micrococcales</taxon>
        <taxon>Ornithinimicrobiaceae</taxon>
        <taxon>Ornithinimicrobium</taxon>
    </lineage>
</organism>
<comment type="similarity">
    <text evidence="2">Belongs to the FAD-binding oxidoreductase/transferase type 4 family.</text>
</comment>
<dbReference type="GO" id="GO:0071949">
    <property type="term" value="F:FAD binding"/>
    <property type="evidence" value="ECO:0007669"/>
    <property type="project" value="InterPro"/>
</dbReference>
<keyword evidence="8" id="KW-0408">Iron</keyword>
<dbReference type="PROSITE" id="PS51379">
    <property type="entry name" value="4FE4S_FER_2"/>
    <property type="match status" value="1"/>
</dbReference>
<dbReference type="InterPro" id="IPR004113">
    <property type="entry name" value="FAD-bd_oxidored_4_C"/>
</dbReference>
<evidence type="ECO:0000259" key="11">
    <source>
        <dbReference type="PROSITE" id="PS51379"/>
    </source>
</evidence>
<evidence type="ECO:0000256" key="2">
    <source>
        <dbReference type="ARBA" id="ARBA00008000"/>
    </source>
</evidence>
<comment type="caution">
    <text evidence="13">The sequence shown here is derived from an EMBL/GenBank/DDBJ whole genome shotgun (WGS) entry which is preliminary data.</text>
</comment>
<dbReference type="Pfam" id="PF02913">
    <property type="entry name" value="FAD-oxidase_C"/>
    <property type="match status" value="1"/>
</dbReference>
<dbReference type="GO" id="GO:0004458">
    <property type="term" value="F:D-lactate dehydrogenase (cytochrome) activity"/>
    <property type="evidence" value="ECO:0007669"/>
    <property type="project" value="UniProtKB-EC"/>
</dbReference>
<keyword evidence="4" id="KW-0479">Metal-binding</keyword>
<comment type="cofactor">
    <cofactor evidence="1">
        <name>FAD</name>
        <dbReference type="ChEBI" id="CHEBI:57692"/>
    </cofactor>
</comment>
<dbReference type="Pfam" id="PF01565">
    <property type="entry name" value="FAD_binding_4"/>
    <property type="match status" value="1"/>
</dbReference>
<dbReference type="InterPro" id="IPR017900">
    <property type="entry name" value="4Fe4S_Fe_S_CS"/>
</dbReference>
<dbReference type="GO" id="GO:0046872">
    <property type="term" value="F:metal ion binding"/>
    <property type="evidence" value="ECO:0007669"/>
    <property type="project" value="UniProtKB-KW"/>
</dbReference>
<dbReference type="Gene3D" id="3.30.465.10">
    <property type="match status" value="1"/>
</dbReference>
<keyword evidence="5" id="KW-0274">FAD</keyword>
<dbReference type="PANTHER" id="PTHR11748:SF111">
    <property type="entry name" value="D-LACTATE DEHYDROGENASE, MITOCHONDRIAL-RELATED"/>
    <property type="match status" value="1"/>
</dbReference>
<dbReference type="Pfam" id="PF13183">
    <property type="entry name" value="Fer4_8"/>
    <property type="match status" value="1"/>
</dbReference>
<evidence type="ECO:0000256" key="7">
    <source>
        <dbReference type="ARBA" id="ARBA00023002"/>
    </source>
</evidence>
<evidence type="ECO:0000313" key="14">
    <source>
        <dbReference type="Proteomes" id="UP000605670"/>
    </source>
</evidence>
<dbReference type="PROSITE" id="PS00198">
    <property type="entry name" value="4FE4S_FER_1"/>
    <property type="match status" value="1"/>
</dbReference>
<reference evidence="13" key="1">
    <citation type="journal article" date="2014" name="Int. J. Syst. Evol. Microbiol.">
        <title>Complete genome sequence of Corynebacterium casei LMG S-19264T (=DSM 44701T), isolated from a smear-ripened cheese.</title>
        <authorList>
            <consortium name="US DOE Joint Genome Institute (JGI-PGF)"/>
            <person name="Walter F."/>
            <person name="Albersmeier A."/>
            <person name="Kalinowski J."/>
            <person name="Ruckert C."/>
        </authorList>
    </citation>
    <scope>NUCLEOTIDE SEQUENCE</scope>
    <source>
        <strain evidence="13">CGMCC 1.12160</strain>
    </source>
</reference>
<evidence type="ECO:0000256" key="5">
    <source>
        <dbReference type="ARBA" id="ARBA00022827"/>
    </source>
</evidence>
<dbReference type="GO" id="GO:0051536">
    <property type="term" value="F:iron-sulfur cluster binding"/>
    <property type="evidence" value="ECO:0007669"/>
    <property type="project" value="UniProtKB-KW"/>
</dbReference>
<dbReference type="SUPFAM" id="SSF55103">
    <property type="entry name" value="FAD-linked oxidases, C-terminal domain"/>
    <property type="match status" value="1"/>
</dbReference>
<dbReference type="Proteomes" id="UP000605670">
    <property type="component" value="Unassembled WGS sequence"/>
</dbReference>
<dbReference type="EC" id="1.1.2.4" evidence="10"/>
<keyword evidence="6" id="KW-0809">Transit peptide</keyword>
<evidence type="ECO:0000256" key="3">
    <source>
        <dbReference type="ARBA" id="ARBA00022630"/>
    </source>
</evidence>
<evidence type="ECO:0000256" key="4">
    <source>
        <dbReference type="ARBA" id="ARBA00022723"/>
    </source>
</evidence>
<dbReference type="InterPro" id="IPR017896">
    <property type="entry name" value="4Fe4S_Fe-S-bd"/>
</dbReference>
<evidence type="ECO:0000256" key="9">
    <source>
        <dbReference type="ARBA" id="ARBA00023014"/>
    </source>
</evidence>
<evidence type="ECO:0000259" key="12">
    <source>
        <dbReference type="PROSITE" id="PS51387"/>
    </source>
</evidence>
<dbReference type="Gene3D" id="3.30.43.10">
    <property type="entry name" value="Uridine Diphospho-n-acetylenolpyruvylglucosamine Reductase, domain 2"/>
    <property type="match status" value="1"/>
</dbReference>
<accession>A0A917F247</accession>
<evidence type="ECO:0000313" key="13">
    <source>
        <dbReference type="EMBL" id="GGF40888.1"/>
    </source>
</evidence>
<dbReference type="InterPro" id="IPR016171">
    <property type="entry name" value="Vanillyl_alc_oxidase_C-sub2"/>
</dbReference>
<evidence type="ECO:0000256" key="1">
    <source>
        <dbReference type="ARBA" id="ARBA00001974"/>
    </source>
</evidence>
<keyword evidence="9" id="KW-0411">Iron-sulfur</keyword>
<keyword evidence="14" id="KW-1185">Reference proteome</keyword>
<name>A0A917F247_9MICO</name>
<dbReference type="SUPFAM" id="SSF56176">
    <property type="entry name" value="FAD-binding/transporter-associated domain-like"/>
    <property type="match status" value="1"/>
</dbReference>
<keyword evidence="3" id="KW-0285">Flavoprotein</keyword>
<feature type="domain" description="4Fe-4S ferredoxin-type" evidence="11">
    <location>
        <begin position="542"/>
        <end position="573"/>
    </location>
</feature>
<dbReference type="EMBL" id="BMEM01000001">
    <property type="protein sequence ID" value="GGF40888.1"/>
    <property type="molecule type" value="Genomic_DNA"/>
</dbReference>
<dbReference type="GO" id="GO:1903457">
    <property type="term" value="P:lactate catabolic process"/>
    <property type="evidence" value="ECO:0007669"/>
    <property type="project" value="TreeGrafter"/>
</dbReference>
<dbReference type="AlphaFoldDB" id="A0A917F247"/>
<dbReference type="RefSeq" id="WP_188428086.1">
    <property type="nucleotide sequence ID" value="NZ_BAABKH010000010.1"/>
</dbReference>
<evidence type="ECO:0000256" key="10">
    <source>
        <dbReference type="ARBA" id="ARBA00038897"/>
    </source>
</evidence>
<dbReference type="Gene3D" id="1.10.1060.10">
    <property type="entry name" value="Alpha-helical ferredoxin"/>
    <property type="match status" value="1"/>
</dbReference>
<keyword evidence="7" id="KW-0560">Oxidoreductase</keyword>
<dbReference type="PANTHER" id="PTHR11748">
    <property type="entry name" value="D-LACTATE DEHYDROGENASE"/>
    <property type="match status" value="1"/>
</dbReference>
<protein>
    <recommendedName>
        <fullName evidence="10">D-lactate dehydrogenase (cytochrome)</fullName>
        <ecNumber evidence="10">1.1.2.4</ecNumber>
    </recommendedName>
</protein>
<sequence length="947" mass="100974">MTGRIEGQRAEVTGHGARAVVTELERELGADRVSTRALDRHALAHDASHYLLVPAVVARPEDADQVAAVMRACDRAGTPLTFRAGGTSLSGQAVTDGVLVDVRRHFRGMEVLDDGARVRVQPGTTVAAVNARLRPLGRRLGPDPASEFACTVGGVVANNSSGMQCGTELNTYATLESLVAVLPTGVVLDSGLADADERLRHDAPELHAGLLRLRDRVRGDAGSVRTVRRLFALKNTMGYGVNAFLDFDDPAQILAHLMIGSEGTLGFIASATFRTVPVRSQVATGLLLFDDVVRATSAVPRIVEAGTATAELLDAASLRVSALDPLAPAAIRDLDVVDHAALLVEWQDDDAEQLTGTVAQVRRSLADLPVSSPWTLTQDPGERAALWRARKALYSAVAGARPQGTNALLEDVVVAVDRLGETILELTRLFEGHAYEDSVIFGHARDGNVHFMLNEEFDDPARLDRYQAFTEDMVQLVLAAGGSLKAEHGTGRIMAPFVRRQYGDELYEVMWELKRLVDPRGLLNPGAVLSDEPTSYLAHLKTAPRVEEEVDRCVECGFCEPVCPSRDLTTTPRQRIVLRRELAAARQRGDEALAAELAEQYEYDGTDTCAVDGMCLTACPVRINTGDLTRRLRAEASGPVGEAAWRTAATVWGAGTTVASAALTASRLAPRVPEALTALARRAADHDAVPAYDRRLPRGGRRRTADRADDAVAVHFAPCVGTMFGPERATGGVGPEQALRTLAARAGMPLRTPEGLAGLCCGTPWKSKGRTSGYAAMAARVLPALWAATEEGRLPVVCEAASCAEGLVQMVGRDPAYAGLRVVDATAWAAEHLLDRLPVTDPVGSVVVHPTCSSTHLGTTDALVAVARHVGGDVSVPVDWGCCGFAGDRGMLHPELTAAATAPEATEVGAKAYDAYVSNNRTCEIGMTRATGQPYQHVLELLERATR</sequence>
<dbReference type="InterPro" id="IPR016166">
    <property type="entry name" value="FAD-bd_PCMH"/>
</dbReference>
<dbReference type="InterPro" id="IPR004017">
    <property type="entry name" value="Cys_rich_dom"/>
</dbReference>
<dbReference type="Gene3D" id="3.30.70.2740">
    <property type="match status" value="1"/>
</dbReference>
<dbReference type="Gene3D" id="1.10.45.10">
    <property type="entry name" value="Vanillyl-alcohol Oxidase, Chain A, domain 4"/>
    <property type="match status" value="1"/>
</dbReference>
<dbReference type="InterPro" id="IPR016167">
    <property type="entry name" value="FAD-bd_PCMH_sub1"/>
</dbReference>
<proteinExistence type="inferred from homology"/>
<dbReference type="SUPFAM" id="SSF46548">
    <property type="entry name" value="alpha-helical ferredoxin"/>
    <property type="match status" value="1"/>
</dbReference>
<feature type="domain" description="FAD-binding PCMH-type" evidence="12">
    <location>
        <begin position="50"/>
        <end position="278"/>
    </location>
</feature>
<evidence type="ECO:0000256" key="8">
    <source>
        <dbReference type="ARBA" id="ARBA00023004"/>
    </source>
</evidence>
<evidence type="ECO:0000256" key="6">
    <source>
        <dbReference type="ARBA" id="ARBA00022946"/>
    </source>
</evidence>
<dbReference type="InterPro" id="IPR006094">
    <property type="entry name" value="Oxid_FAD_bind_N"/>
</dbReference>
<dbReference type="InterPro" id="IPR036318">
    <property type="entry name" value="FAD-bd_PCMH-like_sf"/>
</dbReference>
<gene>
    <name evidence="13" type="ORF">GCM10011366_05730</name>
</gene>
<dbReference type="PROSITE" id="PS51387">
    <property type="entry name" value="FAD_PCMH"/>
    <property type="match status" value="1"/>
</dbReference>
<dbReference type="InterPro" id="IPR009051">
    <property type="entry name" value="Helical_ferredxn"/>
</dbReference>
<dbReference type="InterPro" id="IPR016164">
    <property type="entry name" value="FAD-linked_Oxase-like_C"/>
</dbReference>
<dbReference type="GO" id="GO:0008720">
    <property type="term" value="F:D-lactate dehydrogenase (NAD+) activity"/>
    <property type="evidence" value="ECO:0007669"/>
    <property type="project" value="TreeGrafter"/>
</dbReference>
<reference evidence="13" key="2">
    <citation type="submission" date="2020-09" db="EMBL/GenBank/DDBJ databases">
        <authorList>
            <person name="Sun Q."/>
            <person name="Zhou Y."/>
        </authorList>
    </citation>
    <scope>NUCLEOTIDE SEQUENCE</scope>
    <source>
        <strain evidence="13">CGMCC 1.12160</strain>
    </source>
</reference>
<dbReference type="InterPro" id="IPR016169">
    <property type="entry name" value="FAD-bd_PCMH_sub2"/>
</dbReference>